<evidence type="ECO:0000313" key="2">
    <source>
        <dbReference type="Proteomes" id="UP000634136"/>
    </source>
</evidence>
<name>A0A834TS95_9FABA</name>
<protein>
    <submittedName>
        <fullName evidence="1">Uncharacterized protein</fullName>
    </submittedName>
</protein>
<accession>A0A834TS95</accession>
<evidence type="ECO:0000313" key="1">
    <source>
        <dbReference type="EMBL" id="KAF7827488.1"/>
    </source>
</evidence>
<keyword evidence="2" id="KW-1185">Reference proteome</keyword>
<proteinExistence type="predicted"/>
<sequence length="35" mass="3956">MGREQLAMESVKMQTGGRDNVHKDIFVISMCSELN</sequence>
<dbReference type="Proteomes" id="UP000634136">
    <property type="component" value="Unassembled WGS sequence"/>
</dbReference>
<comment type="caution">
    <text evidence="1">The sequence shown here is derived from an EMBL/GenBank/DDBJ whole genome shotgun (WGS) entry which is preliminary data.</text>
</comment>
<reference evidence="1" key="1">
    <citation type="submission" date="2020-09" db="EMBL/GenBank/DDBJ databases">
        <title>Genome-Enabled Discovery of Anthraquinone Biosynthesis in Senna tora.</title>
        <authorList>
            <person name="Kang S.-H."/>
            <person name="Pandey R.P."/>
            <person name="Lee C.-M."/>
            <person name="Sim J.-S."/>
            <person name="Jeong J.-T."/>
            <person name="Choi B.-S."/>
            <person name="Jung M."/>
            <person name="Ginzburg D."/>
            <person name="Zhao K."/>
            <person name="Won S.Y."/>
            <person name="Oh T.-J."/>
            <person name="Yu Y."/>
            <person name="Kim N.-H."/>
            <person name="Lee O.R."/>
            <person name="Lee T.-H."/>
            <person name="Bashyal P."/>
            <person name="Kim T.-S."/>
            <person name="Lee W.-H."/>
            <person name="Kawkins C."/>
            <person name="Kim C.-K."/>
            <person name="Kim J.S."/>
            <person name="Ahn B.O."/>
            <person name="Rhee S.Y."/>
            <person name="Sohng J.K."/>
        </authorList>
    </citation>
    <scope>NUCLEOTIDE SEQUENCE</scope>
    <source>
        <tissue evidence="1">Leaf</tissue>
    </source>
</reference>
<organism evidence="1 2">
    <name type="scientific">Senna tora</name>
    <dbReference type="NCBI Taxonomy" id="362788"/>
    <lineage>
        <taxon>Eukaryota</taxon>
        <taxon>Viridiplantae</taxon>
        <taxon>Streptophyta</taxon>
        <taxon>Embryophyta</taxon>
        <taxon>Tracheophyta</taxon>
        <taxon>Spermatophyta</taxon>
        <taxon>Magnoliopsida</taxon>
        <taxon>eudicotyledons</taxon>
        <taxon>Gunneridae</taxon>
        <taxon>Pentapetalae</taxon>
        <taxon>rosids</taxon>
        <taxon>fabids</taxon>
        <taxon>Fabales</taxon>
        <taxon>Fabaceae</taxon>
        <taxon>Caesalpinioideae</taxon>
        <taxon>Cassia clade</taxon>
        <taxon>Senna</taxon>
    </lineage>
</organism>
<dbReference type="EMBL" id="JAAIUW010000006">
    <property type="protein sequence ID" value="KAF7827488.1"/>
    <property type="molecule type" value="Genomic_DNA"/>
</dbReference>
<gene>
    <name evidence="1" type="ORF">G2W53_018652</name>
</gene>
<dbReference type="AlphaFoldDB" id="A0A834TS95"/>